<organism evidence="3 4">
    <name type="scientific">Paenibacillus donghaensis</name>
    <dbReference type="NCBI Taxonomy" id="414771"/>
    <lineage>
        <taxon>Bacteria</taxon>
        <taxon>Bacillati</taxon>
        <taxon>Bacillota</taxon>
        <taxon>Bacilli</taxon>
        <taxon>Bacillales</taxon>
        <taxon>Paenibacillaceae</taxon>
        <taxon>Paenibacillus</taxon>
    </lineage>
</organism>
<dbReference type="Pfam" id="PF09587">
    <property type="entry name" value="PGA_cap"/>
    <property type="match status" value="1"/>
</dbReference>
<dbReference type="EMBL" id="CP021780">
    <property type="protein sequence ID" value="ASA21518.1"/>
    <property type="molecule type" value="Genomic_DNA"/>
</dbReference>
<proteinExistence type="inferred from homology"/>
<dbReference type="OrthoDB" id="9810906at2"/>
<comment type="similarity">
    <text evidence="1">Belongs to the CapA family.</text>
</comment>
<dbReference type="CDD" id="cd07381">
    <property type="entry name" value="MPP_CapA"/>
    <property type="match status" value="1"/>
</dbReference>
<dbReference type="InterPro" id="IPR029052">
    <property type="entry name" value="Metallo-depent_PP-like"/>
</dbReference>
<protein>
    <recommendedName>
        <fullName evidence="2">Capsule synthesis protein CapA domain-containing protein</fullName>
    </recommendedName>
</protein>
<gene>
    <name evidence="3" type="ORF">B9T62_12450</name>
</gene>
<feature type="domain" description="Capsule synthesis protein CapA" evidence="2">
    <location>
        <begin position="5"/>
        <end position="252"/>
    </location>
</feature>
<dbReference type="PANTHER" id="PTHR33393:SF12">
    <property type="entry name" value="CAPSULE BIOSYNTHESIS PROTEIN CAPA"/>
    <property type="match status" value="1"/>
</dbReference>
<dbReference type="Proteomes" id="UP000249890">
    <property type="component" value="Chromosome"/>
</dbReference>
<reference evidence="3 4" key="1">
    <citation type="submission" date="2017-06" db="EMBL/GenBank/DDBJ databases">
        <title>Complete genome sequence of Paenibacillus donghaensis KCTC 13049T isolated from East Sea sediment, South Korea.</title>
        <authorList>
            <person name="Jung B.K."/>
            <person name="Hong S.-J."/>
            <person name="Shin J.-H."/>
        </authorList>
    </citation>
    <scope>NUCLEOTIDE SEQUENCE [LARGE SCALE GENOMIC DNA]</scope>
    <source>
        <strain evidence="3 4">KCTC 13049</strain>
    </source>
</reference>
<dbReference type="InterPro" id="IPR019079">
    <property type="entry name" value="Capsule_synth_CapA"/>
</dbReference>
<dbReference type="Gene3D" id="3.60.21.10">
    <property type="match status" value="1"/>
</dbReference>
<name>A0A2Z2KRC2_9BACL</name>
<evidence type="ECO:0000313" key="4">
    <source>
        <dbReference type="Proteomes" id="UP000249890"/>
    </source>
</evidence>
<evidence type="ECO:0000259" key="2">
    <source>
        <dbReference type="SMART" id="SM00854"/>
    </source>
</evidence>
<dbReference type="AlphaFoldDB" id="A0A2Z2KRC2"/>
<dbReference type="SMART" id="SM00854">
    <property type="entry name" value="PGA_cap"/>
    <property type="match status" value="1"/>
</dbReference>
<dbReference type="SUPFAM" id="SSF56300">
    <property type="entry name" value="Metallo-dependent phosphatases"/>
    <property type="match status" value="1"/>
</dbReference>
<dbReference type="KEGG" id="pdh:B9T62_12450"/>
<dbReference type="RefSeq" id="WP_087915526.1">
    <property type="nucleotide sequence ID" value="NZ_CP021780.1"/>
</dbReference>
<accession>A0A2Z2KRC2</accession>
<dbReference type="PANTHER" id="PTHR33393">
    <property type="entry name" value="POLYGLUTAMINE SYNTHESIS ACCESSORY PROTEIN RV0574C-RELATED"/>
    <property type="match status" value="1"/>
</dbReference>
<sequence>MTEIQIAAVGDLMVKRYIISDAKQPDGSYSFDTLFARVAPYLKQADLTIGNLETTFAGSDRESRKSLRSGGPIFKCPDELAPALKKAGFDVLVTANNHCMDYGASGLMRTLRVLDRNGIGHTGTAKSFQESKKALIQNVKGITIGILSYTSGTNRIPVPASQPWLVNRIETDKIIREIRDLKKKVDLVLLYMHFGNEYRYTPNKRQKQLVNLFFKNGANIILGSHPHVLQPLAVRGKTQFVIYSLGNFVSTKLKNNPYTQSGIILTLKIKKDQKGNTSITNIDYIPTCVDRRMTSGSRITEVIPIRDELKTGVVDLKTGRRNLMNRMLKHTTAILKRE</sequence>
<evidence type="ECO:0000256" key="1">
    <source>
        <dbReference type="ARBA" id="ARBA00005662"/>
    </source>
</evidence>
<keyword evidence="4" id="KW-1185">Reference proteome</keyword>
<evidence type="ECO:0000313" key="3">
    <source>
        <dbReference type="EMBL" id="ASA21518.1"/>
    </source>
</evidence>
<dbReference type="InterPro" id="IPR052169">
    <property type="entry name" value="CW_Biosynth-Accessory"/>
</dbReference>